<reference evidence="4" key="1">
    <citation type="journal article" date="2016" name="Nat. Commun.">
        <title>The Gonium pectorale genome demonstrates co-option of cell cycle regulation during the evolution of multicellularity.</title>
        <authorList>
            <person name="Hanschen E.R."/>
            <person name="Marriage T.N."/>
            <person name="Ferris P.J."/>
            <person name="Hamaji T."/>
            <person name="Toyoda A."/>
            <person name="Fujiyama A."/>
            <person name="Neme R."/>
            <person name="Noguchi H."/>
            <person name="Minakuchi Y."/>
            <person name="Suzuki M."/>
            <person name="Kawai-Toyooka H."/>
            <person name="Smith D.R."/>
            <person name="Sparks H."/>
            <person name="Anderson J."/>
            <person name="Bakaric R."/>
            <person name="Luria V."/>
            <person name="Karger A."/>
            <person name="Kirschner M.W."/>
            <person name="Durand P.M."/>
            <person name="Michod R.E."/>
            <person name="Nozaki H."/>
            <person name="Olson B.J."/>
        </authorList>
    </citation>
    <scope>NUCLEOTIDE SEQUENCE [LARGE SCALE GENOMIC DNA]</scope>
    <source>
        <strain evidence="4">NIES-2863</strain>
    </source>
</reference>
<feature type="compositionally biased region" description="Polar residues" evidence="1">
    <location>
        <begin position="160"/>
        <end position="174"/>
    </location>
</feature>
<feature type="chain" id="PRO_5007561832" description="Bifunctional inhibitor/plant lipid transfer protein/seed storage helical domain-containing protein" evidence="2">
    <location>
        <begin position="31"/>
        <end position="241"/>
    </location>
</feature>
<dbReference type="AlphaFoldDB" id="A0A150G3I3"/>
<dbReference type="OrthoDB" id="540242at2759"/>
<name>A0A150G3I3_GONPE</name>
<comment type="caution">
    <text evidence="3">The sequence shown here is derived from an EMBL/GenBank/DDBJ whole genome shotgun (WGS) entry which is preliminary data.</text>
</comment>
<sequence>MARRCPCPPRLLLLAAAALCAALLAAPARAQLPDKGTCVSVASGQQSNINALAPCVSGPTASCCSTIGGFAGPGTPLFQCLCYPDLLEQLLSTVESNSLAQRFGVTRSSISTVLQACGVPHSGGTGNAACPSGAGPSVAVTAPGTTVGVAPGGQTTVTAPGTTVNAGPQGTQVTAPGGTSVSVPSGGAATSGAATSAGGGGGGGGGGRLAALFDRLPGGGGYIGQGVGMGIGQGLAQGLVG</sequence>
<proteinExistence type="predicted"/>
<evidence type="ECO:0000256" key="1">
    <source>
        <dbReference type="SAM" id="MobiDB-lite"/>
    </source>
</evidence>
<organism evidence="3 4">
    <name type="scientific">Gonium pectorale</name>
    <name type="common">Green alga</name>
    <dbReference type="NCBI Taxonomy" id="33097"/>
    <lineage>
        <taxon>Eukaryota</taxon>
        <taxon>Viridiplantae</taxon>
        <taxon>Chlorophyta</taxon>
        <taxon>core chlorophytes</taxon>
        <taxon>Chlorophyceae</taxon>
        <taxon>CS clade</taxon>
        <taxon>Chlamydomonadales</taxon>
        <taxon>Volvocaceae</taxon>
        <taxon>Gonium</taxon>
    </lineage>
</organism>
<gene>
    <name evidence="3" type="ORF">GPECTOR_68g355</name>
</gene>
<feature type="signal peptide" evidence="2">
    <location>
        <begin position="1"/>
        <end position="30"/>
    </location>
</feature>
<protein>
    <recommendedName>
        <fullName evidence="5">Bifunctional inhibitor/plant lipid transfer protein/seed storage helical domain-containing protein</fullName>
    </recommendedName>
</protein>
<accession>A0A150G3I3</accession>
<evidence type="ECO:0000256" key="2">
    <source>
        <dbReference type="SAM" id="SignalP"/>
    </source>
</evidence>
<feature type="compositionally biased region" description="Low complexity" evidence="1">
    <location>
        <begin position="175"/>
        <end position="196"/>
    </location>
</feature>
<feature type="region of interest" description="Disordered" evidence="1">
    <location>
        <begin position="160"/>
        <end position="204"/>
    </location>
</feature>
<keyword evidence="2" id="KW-0732">Signal</keyword>
<dbReference type="Proteomes" id="UP000075714">
    <property type="component" value="Unassembled WGS sequence"/>
</dbReference>
<evidence type="ECO:0000313" key="4">
    <source>
        <dbReference type="Proteomes" id="UP000075714"/>
    </source>
</evidence>
<evidence type="ECO:0000313" key="3">
    <source>
        <dbReference type="EMBL" id="KXZ44384.1"/>
    </source>
</evidence>
<evidence type="ECO:0008006" key="5">
    <source>
        <dbReference type="Google" id="ProtNLM"/>
    </source>
</evidence>
<keyword evidence="4" id="KW-1185">Reference proteome</keyword>
<dbReference type="EMBL" id="LSYV01000069">
    <property type="protein sequence ID" value="KXZ44384.1"/>
    <property type="molecule type" value="Genomic_DNA"/>
</dbReference>